<keyword evidence="6" id="KW-1133">Transmembrane helix</keyword>
<evidence type="ECO:0000256" key="7">
    <source>
        <dbReference type="SAM" id="SignalP"/>
    </source>
</evidence>
<dbReference type="Pfam" id="PF01403">
    <property type="entry name" value="Sema"/>
    <property type="match status" value="1"/>
</dbReference>
<gene>
    <name evidence="9" type="ORF">GDO78_016010</name>
</gene>
<keyword evidence="7" id="KW-0732">Signal</keyword>
<dbReference type="Proteomes" id="UP000770717">
    <property type="component" value="Unassembled WGS sequence"/>
</dbReference>
<evidence type="ECO:0000256" key="1">
    <source>
        <dbReference type="ARBA" id="ARBA00004370"/>
    </source>
</evidence>
<dbReference type="EMBL" id="WNTK01001791">
    <property type="protein sequence ID" value="KAG9466846.1"/>
    <property type="molecule type" value="Genomic_DNA"/>
</dbReference>
<dbReference type="GO" id="GO:0005886">
    <property type="term" value="C:plasma membrane"/>
    <property type="evidence" value="ECO:0007669"/>
    <property type="project" value="TreeGrafter"/>
</dbReference>
<dbReference type="PANTHER" id="PTHR11036">
    <property type="entry name" value="SEMAPHORIN"/>
    <property type="match status" value="1"/>
</dbReference>
<accession>A0A8J6ED09</accession>
<feature type="domain" description="Sema" evidence="8">
    <location>
        <begin position="25"/>
        <end position="488"/>
    </location>
</feature>
<dbReference type="PANTHER" id="PTHR11036:SF15">
    <property type="entry name" value="SEMAPHORIN-4A"/>
    <property type="match status" value="1"/>
</dbReference>
<dbReference type="PROSITE" id="PS51004">
    <property type="entry name" value="SEMA"/>
    <property type="match status" value="1"/>
</dbReference>
<protein>
    <recommendedName>
        <fullName evidence="8">Sema domain-containing protein</fullName>
    </recommendedName>
</protein>
<dbReference type="InterPro" id="IPR002165">
    <property type="entry name" value="Plexin_repeat"/>
</dbReference>
<keyword evidence="10" id="KW-1185">Reference proteome</keyword>
<dbReference type="OrthoDB" id="9988752at2759"/>
<sequence>MPPWVVGQWLALVLVLYGGAEPVPRITFQSGDASRAVNIFRRSDIQHYDRFLLSEDKETLYVGARDNILAFSTKDPGKIQLTGEISWASKPDQIENCKSKARKPAECLNFIRILLHMNDTHLYACGTNAFSPNCIYVDLKTFSLMLSHKNETVTVDGKGQSPFDPQHTHTGVMVDGELYTGTMNNFMGNEPIILRSLGARPSLKTDASLGWLHSDASFAGSFYLQASDSAGRVYFFFEETGKEFDFFDKVTVSRVARVCKDDVGGDKVLQKKWTTFLKAQLVCNHMDNFPFNVIRHVALLDPGDPQNTVFFGVFRSQWQVGGSSSSAVCSFQLKDIEAVFNGNYKEQNKESSKWTRYTGPVSSPRPGSCSSGKFSDTDLNFMKDHFLMDEKVLPVGRRPLLIQQTVSYTQIAIDSVRGLSGDSYTVMYLGTDKGSVHKAVLVKGGTACHIIEELKLLPVSEAIETLLLEPNKRILYVGSRDGILQVPMANCSVYRTCFECILARDPYCAWNIMNQGCQVVSSSQENRVAWLQDIEEGNPNTTCLNPTAMGRSPRPGQTTDNPPIRVANYSAPYDSIIELQCPQVSSLATYSWKRFGQSLDKPVVTPAGSLVVIVKGDTLGLYECWADENGFRYKAAQYWIKDPSGIGISHRDAFNRDSNMAFENGVSFSSNEHDYYKPFVAVTVLLTLTLCGCVCLALYTCRDQIKAKSKIQGCSTPESEKLSGAKQQEKTPLNGFCQYGRDITKPCCVPCRAGGTMDVDNNSVNLTPNGGGADATSDV</sequence>
<dbReference type="GO" id="GO:0071526">
    <property type="term" value="P:semaphorin-plexin signaling pathway"/>
    <property type="evidence" value="ECO:0007669"/>
    <property type="project" value="TreeGrafter"/>
</dbReference>
<dbReference type="FunFam" id="2.130.10.10:FF:000257">
    <property type="entry name" value="semaphorin-4A isoform X2"/>
    <property type="match status" value="1"/>
</dbReference>
<dbReference type="SUPFAM" id="SSF103575">
    <property type="entry name" value="Plexin repeat"/>
    <property type="match status" value="1"/>
</dbReference>
<evidence type="ECO:0000256" key="2">
    <source>
        <dbReference type="ARBA" id="ARBA00023136"/>
    </source>
</evidence>
<dbReference type="InterPro" id="IPR027231">
    <property type="entry name" value="Semaphorin"/>
</dbReference>
<dbReference type="InterPro" id="IPR036352">
    <property type="entry name" value="Semap_dom_sf"/>
</dbReference>
<dbReference type="InterPro" id="IPR015943">
    <property type="entry name" value="WD40/YVTN_repeat-like_dom_sf"/>
</dbReference>
<evidence type="ECO:0000259" key="8">
    <source>
        <dbReference type="PROSITE" id="PS51004"/>
    </source>
</evidence>
<evidence type="ECO:0000313" key="9">
    <source>
        <dbReference type="EMBL" id="KAG9466844.1"/>
    </source>
</evidence>
<dbReference type="GO" id="GO:0030215">
    <property type="term" value="F:semaphorin receptor binding"/>
    <property type="evidence" value="ECO:0007669"/>
    <property type="project" value="InterPro"/>
</dbReference>
<keyword evidence="3" id="KW-1015">Disulfide bond</keyword>
<reference evidence="9" key="1">
    <citation type="thesis" date="2020" institute="ProQuest LLC" country="789 East Eisenhower Parkway, Ann Arbor, MI, USA">
        <title>Comparative Genomics and Chromosome Evolution.</title>
        <authorList>
            <person name="Mudd A.B."/>
        </authorList>
    </citation>
    <scope>NUCLEOTIDE SEQUENCE</scope>
    <source>
        <strain evidence="9">HN-11 Male</strain>
        <tissue evidence="9">Kidney and liver</tissue>
    </source>
</reference>
<dbReference type="GO" id="GO:0030335">
    <property type="term" value="P:positive regulation of cell migration"/>
    <property type="evidence" value="ECO:0007669"/>
    <property type="project" value="TreeGrafter"/>
</dbReference>
<evidence type="ECO:0000256" key="5">
    <source>
        <dbReference type="PROSITE-ProRule" id="PRU00352"/>
    </source>
</evidence>
<feature type="transmembrane region" description="Helical" evidence="6">
    <location>
        <begin position="679"/>
        <end position="701"/>
    </location>
</feature>
<dbReference type="EMBL" id="WNTK01001791">
    <property type="protein sequence ID" value="KAG9466845.1"/>
    <property type="molecule type" value="Genomic_DNA"/>
</dbReference>
<dbReference type="GO" id="GO:0045499">
    <property type="term" value="F:chemorepellent activity"/>
    <property type="evidence" value="ECO:0007669"/>
    <property type="project" value="TreeGrafter"/>
</dbReference>
<dbReference type="InterPro" id="IPR001627">
    <property type="entry name" value="Semap_dom"/>
</dbReference>
<keyword evidence="2 6" id="KW-0472">Membrane</keyword>
<feature type="signal peptide" evidence="7">
    <location>
        <begin position="1"/>
        <end position="20"/>
    </location>
</feature>
<dbReference type="SMART" id="SM00630">
    <property type="entry name" value="Sema"/>
    <property type="match status" value="1"/>
</dbReference>
<dbReference type="GO" id="GO:0001755">
    <property type="term" value="P:neural crest cell migration"/>
    <property type="evidence" value="ECO:0007669"/>
    <property type="project" value="TreeGrafter"/>
</dbReference>
<evidence type="ECO:0000256" key="3">
    <source>
        <dbReference type="ARBA" id="ARBA00023157"/>
    </source>
</evidence>
<dbReference type="Gene3D" id="3.30.1680.10">
    <property type="entry name" value="ligand-binding face of the semaphorins, domain 2"/>
    <property type="match status" value="1"/>
</dbReference>
<feature type="chain" id="PRO_5035391797" description="Sema domain-containing protein" evidence="7">
    <location>
        <begin position="21"/>
        <end position="779"/>
    </location>
</feature>
<dbReference type="AlphaFoldDB" id="A0A8J6ED09"/>
<organism evidence="9 10">
    <name type="scientific">Eleutherodactylus coqui</name>
    <name type="common">Puerto Rican coqui</name>
    <dbReference type="NCBI Taxonomy" id="57060"/>
    <lineage>
        <taxon>Eukaryota</taxon>
        <taxon>Metazoa</taxon>
        <taxon>Chordata</taxon>
        <taxon>Craniata</taxon>
        <taxon>Vertebrata</taxon>
        <taxon>Euteleostomi</taxon>
        <taxon>Amphibia</taxon>
        <taxon>Batrachia</taxon>
        <taxon>Anura</taxon>
        <taxon>Neobatrachia</taxon>
        <taxon>Hyloidea</taxon>
        <taxon>Eleutherodactylidae</taxon>
        <taxon>Eleutherodactylinae</taxon>
        <taxon>Eleutherodactylus</taxon>
        <taxon>Eleutherodactylus</taxon>
    </lineage>
</organism>
<dbReference type="SUPFAM" id="SSF101912">
    <property type="entry name" value="Sema domain"/>
    <property type="match status" value="1"/>
</dbReference>
<dbReference type="GO" id="GO:0007411">
    <property type="term" value="P:axon guidance"/>
    <property type="evidence" value="ECO:0007669"/>
    <property type="project" value="TreeGrafter"/>
</dbReference>
<dbReference type="EMBL" id="WNTK01001791">
    <property type="protein sequence ID" value="KAG9466844.1"/>
    <property type="molecule type" value="Genomic_DNA"/>
</dbReference>
<dbReference type="Gene3D" id="2.130.10.10">
    <property type="entry name" value="YVTN repeat-like/Quinoprotein amine dehydrogenase"/>
    <property type="match status" value="1"/>
</dbReference>
<dbReference type="InterPro" id="IPR016201">
    <property type="entry name" value="PSI"/>
</dbReference>
<comment type="subcellular location">
    <subcellularLocation>
        <location evidence="1">Membrane</location>
    </subcellularLocation>
</comment>
<proteinExistence type="predicted"/>
<evidence type="ECO:0000256" key="6">
    <source>
        <dbReference type="SAM" id="Phobius"/>
    </source>
</evidence>
<comment type="caution">
    <text evidence="5">Lacks conserved residue(s) required for the propagation of feature annotation.</text>
</comment>
<dbReference type="Pfam" id="PF01437">
    <property type="entry name" value="PSI"/>
    <property type="match status" value="1"/>
</dbReference>
<keyword evidence="6" id="KW-0812">Transmembrane</keyword>
<keyword evidence="4" id="KW-0325">Glycoprotein</keyword>
<evidence type="ECO:0000256" key="4">
    <source>
        <dbReference type="ARBA" id="ARBA00023180"/>
    </source>
</evidence>
<evidence type="ECO:0000313" key="10">
    <source>
        <dbReference type="Proteomes" id="UP000770717"/>
    </source>
</evidence>
<name>A0A8J6ED09_ELECQ</name>
<dbReference type="SMART" id="SM00423">
    <property type="entry name" value="PSI"/>
    <property type="match status" value="1"/>
</dbReference>
<comment type="caution">
    <text evidence="9">The sequence shown here is derived from an EMBL/GenBank/DDBJ whole genome shotgun (WGS) entry which is preliminary data.</text>
</comment>